<gene>
    <name evidence="5" type="ORF">UW02_C0028G0007</name>
</gene>
<dbReference type="PANTHER" id="PTHR43432">
    <property type="entry name" value="SLR0285 PROTEIN"/>
    <property type="match status" value="1"/>
</dbReference>
<dbReference type="GO" id="GO:0051536">
    <property type="term" value="F:iron-sulfur cluster binding"/>
    <property type="evidence" value="ECO:0007669"/>
    <property type="project" value="UniProtKB-KW"/>
</dbReference>
<dbReference type="STRING" id="1618747.UW02_C0028G0007"/>
<feature type="domain" description="Elp3/MiaA/NifB-like radical SAM core" evidence="4">
    <location>
        <begin position="21"/>
        <end position="236"/>
    </location>
</feature>
<dbReference type="AlphaFoldDB" id="A0A0G1HFY8"/>
<accession>A0A0G1HFY8</accession>
<dbReference type="PANTHER" id="PTHR43432:SF3">
    <property type="entry name" value="SLR0285 PROTEIN"/>
    <property type="match status" value="1"/>
</dbReference>
<evidence type="ECO:0000313" key="5">
    <source>
        <dbReference type="EMBL" id="KKT18547.1"/>
    </source>
</evidence>
<dbReference type="InterPro" id="IPR006638">
    <property type="entry name" value="Elp3/MiaA/NifB-like_rSAM"/>
</dbReference>
<dbReference type="GO" id="GO:0046872">
    <property type="term" value="F:metal ion binding"/>
    <property type="evidence" value="ECO:0007669"/>
    <property type="project" value="UniProtKB-KW"/>
</dbReference>
<dbReference type="GO" id="GO:0016829">
    <property type="term" value="F:lyase activity"/>
    <property type="evidence" value="ECO:0007669"/>
    <property type="project" value="UniProtKB-KW"/>
</dbReference>
<reference evidence="5 6" key="1">
    <citation type="journal article" date="2015" name="Nature">
        <title>rRNA introns, odd ribosomes, and small enigmatic genomes across a large radiation of phyla.</title>
        <authorList>
            <person name="Brown C.T."/>
            <person name="Hug L.A."/>
            <person name="Thomas B.C."/>
            <person name="Sharon I."/>
            <person name="Castelle C.J."/>
            <person name="Singh A."/>
            <person name="Wilkins M.J."/>
            <person name="Williams K.H."/>
            <person name="Banfield J.F."/>
        </authorList>
    </citation>
    <scope>NUCLEOTIDE SEQUENCE [LARGE SCALE GENOMIC DNA]</scope>
</reference>
<dbReference type="CDD" id="cd01335">
    <property type="entry name" value="Radical_SAM"/>
    <property type="match status" value="1"/>
</dbReference>
<keyword evidence="2" id="KW-0408">Iron</keyword>
<dbReference type="SUPFAM" id="SSF102114">
    <property type="entry name" value="Radical SAM enzymes"/>
    <property type="match status" value="1"/>
</dbReference>
<dbReference type="Gene3D" id="3.80.30.30">
    <property type="match status" value="1"/>
</dbReference>
<evidence type="ECO:0000256" key="2">
    <source>
        <dbReference type="ARBA" id="ARBA00023004"/>
    </source>
</evidence>
<proteinExistence type="predicted"/>
<comment type="caution">
    <text evidence="5">The sequence shown here is derived from an EMBL/GenBank/DDBJ whole genome shotgun (WGS) entry which is preliminary data.</text>
</comment>
<keyword evidence="3" id="KW-0411">Iron-sulfur</keyword>
<dbReference type="SFLD" id="SFLDG01084">
    <property type="entry name" value="Uncharacterised_Radical_SAM_Su"/>
    <property type="match status" value="1"/>
</dbReference>
<organism evidence="5 6">
    <name type="scientific">Candidatus Nomurabacteria bacterium GW2011_GWB1_43_7</name>
    <dbReference type="NCBI Taxonomy" id="1618747"/>
    <lineage>
        <taxon>Bacteria</taxon>
        <taxon>Candidatus Nomuraibacteriota</taxon>
    </lineage>
</organism>
<keyword evidence="5" id="KW-0456">Lyase</keyword>
<evidence type="ECO:0000259" key="4">
    <source>
        <dbReference type="SMART" id="SM00729"/>
    </source>
</evidence>
<evidence type="ECO:0000256" key="1">
    <source>
        <dbReference type="ARBA" id="ARBA00022723"/>
    </source>
</evidence>
<dbReference type="SFLD" id="SFLDS00029">
    <property type="entry name" value="Radical_SAM"/>
    <property type="match status" value="1"/>
</dbReference>
<dbReference type="Proteomes" id="UP000034751">
    <property type="component" value="Unassembled WGS sequence"/>
</dbReference>
<evidence type="ECO:0000256" key="3">
    <source>
        <dbReference type="ARBA" id="ARBA00023014"/>
    </source>
</evidence>
<dbReference type="SMART" id="SM00729">
    <property type="entry name" value="Elp3"/>
    <property type="match status" value="1"/>
</dbReference>
<dbReference type="InterPro" id="IPR007197">
    <property type="entry name" value="rSAM"/>
</dbReference>
<protein>
    <submittedName>
        <fullName evidence="5">Repair photolyase protein</fullName>
    </submittedName>
</protein>
<dbReference type="InterPro" id="IPR040086">
    <property type="entry name" value="MJ0683-like"/>
</dbReference>
<dbReference type="EMBL" id="LCGS01000028">
    <property type="protein sequence ID" value="KKT18547.1"/>
    <property type="molecule type" value="Genomic_DNA"/>
</dbReference>
<keyword evidence="1" id="KW-0479">Metal-binding</keyword>
<sequence length="302" mass="33673">MSWAIKVYTAERWGNTVPCPLRLVVNTYHSCQHKCGYCYVWSLKESVTSRSGFRKALLHDIERGKQYGISSFAVEMSASTDPLQPMEKDLGESLFAIKELLGNGFKVLIVTKNPALLLDKDYCWLLKEPNLSVDVTATSLREGSAEGSILNNNGPSAKEKIKTIKTLIDQGKQVRARIDPVVPSVKNFRGQSEEDLKELVGELAKAGVKLVISKTMRLCRGMPKPVVEAYYDYYKSNGQLLGANYILAADIRRKMLSPIYEACLKNNIRFCPCCDVDVFAGDRISTCSVEGETALLNRDIML</sequence>
<name>A0A0G1HFY8_9BACT</name>
<evidence type="ECO:0000313" key="6">
    <source>
        <dbReference type="Proteomes" id="UP000034751"/>
    </source>
</evidence>
<dbReference type="InterPro" id="IPR058240">
    <property type="entry name" value="rSAM_sf"/>
</dbReference>